<dbReference type="InterPro" id="IPR040324">
    <property type="entry name" value="WDR44/Dgr2"/>
</dbReference>
<dbReference type="AlphaFoldDB" id="A0AA38ZFQ0"/>
<proteinExistence type="predicted"/>
<dbReference type="Gene3D" id="2.130.10.10">
    <property type="entry name" value="YVTN repeat-like/Quinoprotein amine dehydrogenase"/>
    <property type="match status" value="1"/>
</dbReference>
<protein>
    <submittedName>
        <fullName evidence="4">Uncharacterized protein</fullName>
    </submittedName>
</protein>
<evidence type="ECO:0000313" key="5">
    <source>
        <dbReference type="Proteomes" id="UP001168098"/>
    </source>
</evidence>
<organism evidence="4 5">
    <name type="scientific">Vitis rotundifolia</name>
    <name type="common">Muscadine grape</name>
    <dbReference type="NCBI Taxonomy" id="103349"/>
    <lineage>
        <taxon>Eukaryota</taxon>
        <taxon>Viridiplantae</taxon>
        <taxon>Streptophyta</taxon>
        <taxon>Embryophyta</taxon>
        <taxon>Tracheophyta</taxon>
        <taxon>Spermatophyta</taxon>
        <taxon>Magnoliopsida</taxon>
        <taxon>eudicotyledons</taxon>
        <taxon>Gunneridae</taxon>
        <taxon>Pentapetalae</taxon>
        <taxon>rosids</taxon>
        <taxon>Vitales</taxon>
        <taxon>Vitaceae</taxon>
        <taxon>Viteae</taxon>
        <taxon>Vitis</taxon>
    </lineage>
</organism>
<reference evidence="4 5" key="1">
    <citation type="journal article" date="2023" name="BMC Biotechnol.">
        <title>Vitis rotundifolia cv Carlos genome sequencing.</title>
        <authorList>
            <person name="Huff M."/>
            <person name="Hulse-Kemp A."/>
            <person name="Scheffler B."/>
            <person name="Youngblood R."/>
            <person name="Simpson S."/>
            <person name="Babiker E."/>
            <person name="Staton M."/>
        </authorList>
    </citation>
    <scope>NUCLEOTIDE SEQUENCE [LARGE SCALE GENOMIC DNA]</scope>
    <source>
        <tissue evidence="4">Leaf</tissue>
    </source>
</reference>
<dbReference type="EMBL" id="JARBHA010000012">
    <property type="protein sequence ID" value="KAJ9687583.1"/>
    <property type="molecule type" value="Genomic_DNA"/>
</dbReference>
<evidence type="ECO:0000256" key="2">
    <source>
        <dbReference type="ARBA" id="ARBA00022737"/>
    </source>
</evidence>
<dbReference type="InterPro" id="IPR001680">
    <property type="entry name" value="WD40_rpt"/>
</dbReference>
<dbReference type="SUPFAM" id="SSF50978">
    <property type="entry name" value="WD40 repeat-like"/>
    <property type="match status" value="1"/>
</dbReference>
<dbReference type="Gene3D" id="3.40.50.2000">
    <property type="entry name" value="Glycogen Phosphorylase B"/>
    <property type="match status" value="1"/>
</dbReference>
<dbReference type="PANTHER" id="PTHR14221:SF57">
    <property type="entry name" value="TRANSDUCIN_WD40 REPEAT-LIKE SUPERFAMILY PROTEIN"/>
    <property type="match status" value="1"/>
</dbReference>
<dbReference type="Proteomes" id="UP001168098">
    <property type="component" value="Unassembled WGS sequence"/>
</dbReference>
<accession>A0AA38ZFQ0</accession>
<evidence type="ECO:0000256" key="3">
    <source>
        <dbReference type="PROSITE-ProRule" id="PRU00221"/>
    </source>
</evidence>
<dbReference type="PROSITE" id="PS50082">
    <property type="entry name" value="WD_REPEATS_2"/>
    <property type="match status" value="1"/>
</dbReference>
<sequence>MTGNCRSYDALDNRLQLHALMCLHGKKKSLRKRITGFHFSPKDPGTVMVTCADSQVRILHGTHVIGKYKGLLNAGNQMSASFTSDGKHIVSAGGDSNVYVWNCSSEGEPALSQAKSIRAFEHFPTNASVAISWCGMKYRNHRKLLQSLQHPPMPAVASQSMHTVQFQEHSMFLNRPQAPPNLHFFSIPNVIPSELVRAAVFPGFIEAVMTKMKDPCERLLDQLKLPATAIVADTFCSGQWERRGKFVLPRLVTVPLVMLASSQLHF</sequence>
<keyword evidence="1 3" id="KW-0853">WD repeat</keyword>
<gene>
    <name evidence="4" type="ORF">PVL29_016175</name>
</gene>
<dbReference type="SMART" id="SM00320">
    <property type="entry name" value="WD40"/>
    <property type="match status" value="2"/>
</dbReference>
<feature type="repeat" description="WD" evidence="3">
    <location>
        <begin position="79"/>
        <end position="102"/>
    </location>
</feature>
<dbReference type="PANTHER" id="PTHR14221">
    <property type="entry name" value="WD REPEAT DOMAIN 44"/>
    <property type="match status" value="1"/>
</dbReference>
<evidence type="ECO:0000313" key="4">
    <source>
        <dbReference type="EMBL" id="KAJ9687583.1"/>
    </source>
</evidence>
<dbReference type="InterPro" id="IPR015943">
    <property type="entry name" value="WD40/YVTN_repeat-like_dom_sf"/>
</dbReference>
<dbReference type="InterPro" id="IPR036322">
    <property type="entry name" value="WD40_repeat_dom_sf"/>
</dbReference>
<evidence type="ECO:0000256" key="1">
    <source>
        <dbReference type="ARBA" id="ARBA00022574"/>
    </source>
</evidence>
<keyword evidence="5" id="KW-1185">Reference proteome</keyword>
<dbReference type="SUPFAM" id="SSF53756">
    <property type="entry name" value="UDP-Glycosyltransferase/glycogen phosphorylase"/>
    <property type="match status" value="1"/>
</dbReference>
<name>A0AA38ZFQ0_VITRO</name>
<comment type="caution">
    <text evidence="4">The sequence shown here is derived from an EMBL/GenBank/DDBJ whole genome shotgun (WGS) entry which is preliminary data.</text>
</comment>
<keyword evidence="2" id="KW-0677">Repeat</keyword>